<accession>A0A165BD09</accession>
<dbReference type="GeneID" id="63827168"/>
<feature type="compositionally biased region" description="Polar residues" evidence="1">
    <location>
        <begin position="662"/>
        <end position="678"/>
    </location>
</feature>
<protein>
    <submittedName>
        <fullName evidence="2">Uncharacterized protein</fullName>
    </submittedName>
</protein>
<proteinExistence type="predicted"/>
<dbReference type="EMBL" id="KV427677">
    <property type="protein sequence ID" value="KZT00774.1"/>
    <property type="molecule type" value="Genomic_DNA"/>
</dbReference>
<organism evidence="2 3">
    <name type="scientific">Laetiporus sulphureus 93-53</name>
    <dbReference type="NCBI Taxonomy" id="1314785"/>
    <lineage>
        <taxon>Eukaryota</taxon>
        <taxon>Fungi</taxon>
        <taxon>Dikarya</taxon>
        <taxon>Basidiomycota</taxon>
        <taxon>Agaricomycotina</taxon>
        <taxon>Agaricomycetes</taxon>
        <taxon>Polyporales</taxon>
        <taxon>Laetiporus</taxon>
    </lineage>
</organism>
<dbReference type="STRING" id="1314785.A0A165BD09"/>
<dbReference type="Proteomes" id="UP000076871">
    <property type="component" value="Unassembled WGS sequence"/>
</dbReference>
<feature type="compositionally biased region" description="Basic residues" evidence="1">
    <location>
        <begin position="608"/>
        <end position="618"/>
    </location>
</feature>
<evidence type="ECO:0000313" key="2">
    <source>
        <dbReference type="EMBL" id="KZT00774.1"/>
    </source>
</evidence>
<dbReference type="Gene3D" id="1.10.287.1490">
    <property type="match status" value="1"/>
</dbReference>
<feature type="region of interest" description="Disordered" evidence="1">
    <location>
        <begin position="371"/>
        <end position="703"/>
    </location>
</feature>
<feature type="compositionally biased region" description="Low complexity" evidence="1">
    <location>
        <begin position="371"/>
        <end position="387"/>
    </location>
</feature>
<name>A0A165BD09_9APHY</name>
<feature type="compositionally biased region" description="Basic and acidic residues" evidence="1">
    <location>
        <begin position="680"/>
        <end position="699"/>
    </location>
</feature>
<dbReference type="OrthoDB" id="2681654at2759"/>
<dbReference type="InParanoid" id="A0A165BD09"/>
<evidence type="ECO:0000313" key="3">
    <source>
        <dbReference type="Proteomes" id="UP000076871"/>
    </source>
</evidence>
<dbReference type="RefSeq" id="XP_040758514.1">
    <property type="nucleotide sequence ID" value="XM_040910139.1"/>
</dbReference>
<dbReference type="AlphaFoldDB" id="A0A165BD09"/>
<gene>
    <name evidence="2" type="ORF">LAESUDRAFT_731925</name>
</gene>
<feature type="compositionally biased region" description="Acidic residues" evidence="1">
    <location>
        <begin position="506"/>
        <end position="515"/>
    </location>
</feature>
<feature type="compositionally biased region" description="Polar residues" evidence="1">
    <location>
        <begin position="516"/>
        <end position="525"/>
    </location>
</feature>
<feature type="compositionally biased region" description="Basic and acidic residues" evidence="1">
    <location>
        <begin position="541"/>
        <end position="550"/>
    </location>
</feature>
<keyword evidence="3" id="KW-1185">Reference proteome</keyword>
<feature type="compositionally biased region" description="Acidic residues" evidence="1">
    <location>
        <begin position="569"/>
        <end position="579"/>
    </location>
</feature>
<evidence type="ECO:0000256" key="1">
    <source>
        <dbReference type="SAM" id="MobiDB-lite"/>
    </source>
</evidence>
<feature type="compositionally biased region" description="Basic residues" evidence="1">
    <location>
        <begin position="555"/>
        <end position="564"/>
    </location>
</feature>
<reference evidence="2 3" key="1">
    <citation type="journal article" date="2016" name="Mol. Biol. Evol.">
        <title>Comparative Genomics of Early-Diverging Mushroom-Forming Fungi Provides Insights into the Origins of Lignocellulose Decay Capabilities.</title>
        <authorList>
            <person name="Nagy L.G."/>
            <person name="Riley R."/>
            <person name="Tritt A."/>
            <person name="Adam C."/>
            <person name="Daum C."/>
            <person name="Floudas D."/>
            <person name="Sun H."/>
            <person name="Yadav J.S."/>
            <person name="Pangilinan J."/>
            <person name="Larsson K.H."/>
            <person name="Matsuura K."/>
            <person name="Barry K."/>
            <person name="Labutti K."/>
            <person name="Kuo R."/>
            <person name="Ohm R.A."/>
            <person name="Bhattacharya S.S."/>
            <person name="Shirouzu T."/>
            <person name="Yoshinaga Y."/>
            <person name="Martin F.M."/>
            <person name="Grigoriev I.V."/>
            <person name="Hibbett D.S."/>
        </authorList>
    </citation>
    <scope>NUCLEOTIDE SEQUENCE [LARGE SCALE GENOMIC DNA]</scope>
    <source>
        <strain evidence="2 3">93-53</strain>
    </source>
</reference>
<sequence length="767" mass="86380">MSLRAPTPLRSTPSTAPLEAMIATKQAHIEELVAERRPLEHTIGKLRQSLCEEQARAKDAIASLELRWKEERAEWREGCDTLQAAHRIAHLRTAADLDSERLSILKSRDEMRRERLARLQRDYRLVAFQRREFELDNRVSELEWALEDVKANYEDDMDEVKEDMEEKTAEMEARHAKLTLQLQEASAKLAAAQKEMQDTEKAISRLRAEHTTVLANRDSEATSLERVTLQYESLKTAHAELEAKFRESEHTREDLRRQVDKWRNLENREGAEMDALRRSRIELEVRVRELESRLKEAEAAVEENRAAVDKAKGKTEKYRAALEEHKKTINDAYEEHGRLETELRGMNSQLEDAKRQIETLELRLSAQRAKADAATADTQTAARSGGKQSKGKKKAFSLSGESDFEMEIEEVSIQQPPPQAAPSFVKGPNGHPKPRPAYRSPHQTVHTHDGYDEEVQEVESTQRSQKQRRENRPAPQASSSSIKESNGRPRPRPAYKSSQTVAETHAEDDEIEEVESPQTTQTQTKGAADKSGRRRSPNHYQGDKAGERHSPSHQGGRKRGRPKKKQEVTVEDDDDGVEIVEEKSTPAKKGKRKAGPPADEEASDKQALPRKRSKKKKMQSLVDDEASEGESTQKQRGKKKARKDEDDGEEEGLSSRPVSRASKVSGNLSHKGNSNLSSIREADHGASDSDGIVDKEAAKPKKKRKLGIFGSARPQSFEWNTLVGTGSTLDIPINLSPIKENSSRTPREFLGRASLAFGSIASFGSRR</sequence>